<evidence type="ECO:0000259" key="5">
    <source>
        <dbReference type="Pfam" id="PF20597"/>
    </source>
</evidence>
<dbReference type="PANTHER" id="PTHR10068:SF14">
    <property type="entry name" value="CELL WALL ADHESIN EAP1"/>
    <property type="match status" value="1"/>
</dbReference>
<dbReference type="Pfam" id="PF20597">
    <property type="entry name" value="pAdhesive_15"/>
    <property type="match status" value="1"/>
</dbReference>
<dbReference type="Pfam" id="PF19258">
    <property type="entry name" value="KxYKxGKxW_sig"/>
    <property type="match status" value="1"/>
</dbReference>
<dbReference type="InterPro" id="IPR026588">
    <property type="entry name" value="Choice_anch_A"/>
</dbReference>
<feature type="region of interest" description="Disordered" evidence="2">
    <location>
        <begin position="38"/>
        <end position="98"/>
    </location>
</feature>
<dbReference type="NCBIfam" id="TIGR04215">
    <property type="entry name" value="choice_anch_A"/>
    <property type="match status" value="1"/>
</dbReference>
<feature type="signal peptide" evidence="4">
    <location>
        <begin position="1"/>
        <end position="36"/>
    </location>
</feature>
<feature type="region of interest" description="Disordered" evidence="2">
    <location>
        <begin position="387"/>
        <end position="657"/>
    </location>
</feature>
<feature type="compositionally biased region" description="Low complexity" evidence="2">
    <location>
        <begin position="621"/>
        <end position="641"/>
    </location>
</feature>
<feature type="chain" id="PRO_5039513074" evidence="4">
    <location>
        <begin position="37"/>
        <end position="718"/>
    </location>
</feature>
<feature type="domain" description="Choice-of-anchor A" evidence="5">
    <location>
        <begin position="114"/>
        <end position="391"/>
    </location>
</feature>
<evidence type="ECO:0000256" key="4">
    <source>
        <dbReference type="SAM" id="SignalP"/>
    </source>
</evidence>
<keyword evidence="1 4" id="KW-0732">Signal</keyword>
<dbReference type="EMBL" id="DXFH01000021">
    <property type="protein sequence ID" value="HIX35733.1"/>
    <property type="molecule type" value="Genomic_DNA"/>
</dbReference>
<keyword evidence="3" id="KW-0472">Membrane</keyword>
<evidence type="ECO:0000256" key="2">
    <source>
        <dbReference type="SAM" id="MobiDB-lite"/>
    </source>
</evidence>
<feature type="compositionally biased region" description="Polar residues" evidence="2">
    <location>
        <begin position="89"/>
        <end position="98"/>
    </location>
</feature>
<organism evidence="6 7">
    <name type="scientific">Candidatus Limosilactobacillus merdigallinarum</name>
    <dbReference type="NCBI Taxonomy" id="2838652"/>
    <lineage>
        <taxon>Bacteria</taxon>
        <taxon>Bacillati</taxon>
        <taxon>Bacillota</taxon>
        <taxon>Bacilli</taxon>
        <taxon>Lactobacillales</taxon>
        <taxon>Lactobacillaceae</taxon>
        <taxon>Limosilactobacillus</taxon>
    </lineage>
</organism>
<gene>
    <name evidence="6" type="ORF">H9856_04995</name>
</gene>
<feature type="compositionally biased region" description="Basic and acidic residues" evidence="2">
    <location>
        <begin position="67"/>
        <end position="88"/>
    </location>
</feature>
<evidence type="ECO:0000313" key="7">
    <source>
        <dbReference type="Proteomes" id="UP000824231"/>
    </source>
</evidence>
<dbReference type="PANTHER" id="PTHR10068">
    <property type="entry name" value="BONE MARROW PROTEOGLYCAN"/>
    <property type="match status" value="1"/>
</dbReference>
<protein>
    <submittedName>
        <fullName evidence="6">Choice-of-anchor A family protein</fullName>
    </submittedName>
</protein>
<keyword evidence="3" id="KW-0812">Transmembrane</keyword>
<accession>A0A9D2AKF2</accession>
<evidence type="ECO:0000256" key="1">
    <source>
        <dbReference type="ARBA" id="ARBA00022729"/>
    </source>
</evidence>
<feature type="compositionally biased region" description="Basic and acidic residues" evidence="2">
    <location>
        <begin position="420"/>
        <end position="471"/>
    </location>
</feature>
<proteinExistence type="predicted"/>
<keyword evidence="3" id="KW-1133">Transmembrane helix</keyword>
<feature type="transmembrane region" description="Helical" evidence="3">
    <location>
        <begin position="697"/>
        <end position="715"/>
    </location>
</feature>
<feature type="compositionally biased region" description="Polar residues" evidence="2">
    <location>
        <begin position="488"/>
        <end position="497"/>
    </location>
</feature>
<feature type="compositionally biased region" description="Basic and acidic residues" evidence="2">
    <location>
        <begin position="498"/>
        <end position="523"/>
    </location>
</feature>
<dbReference type="AlphaFoldDB" id="A0A9D2AKF2"/>
<sequence length="718" mass="77277">MEKTHYKLYKAGKLWLTCLMTAVSLGIMSADVTAHAAEEPATEAMSQSTDAKQSDKQATDSKQNADSAKDKAVDQNANKKDAAGEKQSEQSQTTKTNVTDAHFQELKDKTANNPIGIAAGFHIFAGKVVISADCNGNLAVKEYVKGPEFGTRGDSHNIDVDGKDTYYIEQIDEMGPNAFRTGNNYVVFGPNVHYEIPNGQVLCNGNRLDHLKASDLHQSAKVIDIHGELVHLAGIASDLAKHTQSEGVKSDLDGDMNNRFIDVSDVKSGTSMIYVDLDSKYLEASQPITIKGVSSADDGATIVINVKSGNTVNWNTQSKLTYEDGTTPNANESHSKPNHVLWNFSNVEHLNINSGYLMGSVLAPNAVITVGVNADGNLIGQEVDVTGGESHRWDLHTPKTTPAQPGKGTDTPGNKPGTDTGHKNTDHPKDTGNKTDDHKPDTGKDTPKDSGKIDHNKPGDKTDTNKHDQNTPDKGNTTNPGYGPVTPQGDQDTGNKGQDNDHKTPQPSKPDPDNGKTDTDKPGNKTPETPGKSVQPDQPSHPDKNKPDQPWIPYNPGGYFEDHNRPTTPVTPDQPSTPDDNKPTTPDTPSNPNKINKSETGKVTPNPSKPEKPVKPFVPNQKPTEPVQTTTPETPVKPVETANNDHSDNQPVKPDGQVQLKEDHVSPSNMSAKSFNKKTVNASTTQKVLPQTGNHNSTMIAILGFLISLIASVLVNKS</sequence>
<reference evidence="6" key="2">
    <citation type="submission" date="2021-04" db="EMBL/GenBank/DDBJ databases">
        <authorList>
            <person name="Gilroy R."/>
        </authorList>
    </citation>
    <scope>NUCLEOTIDE SEQUENCE</scope>
    <source>
        <strain evidence="6">ChiSxjej3B15-572</strain>
    </source>
</reference>
<dbReference type="NCBIfam" id="TIGR01167">
    <property type="entry name" value="LPXTG_anchor"/>
    <property type="match status" value="1"/>
</dbReference>
<dbReference type="InterPro" id="IPR022263">
    <property type="entry name" value="KxYKxGKxW"/>
</dbReference>
<comment type="caution">
    <text evidence="6">The sequence shown here is derived from an EMBL/GenBank/DDBJ whole genome shotgun (WGS) entry which is preliminary data.</text>
</comment>
<name>A0A9D2AKF2_9LACO</name>
<feature type="compositionally biased region" description="Low complexity" evidence="2">
    <location>
        <begin position="583"/>
        <end position="594"/>
    </location>
</feature>
<reference evidence="6" key="1">
    <citation type="journal article" date="2021" name="PeerJ">
        <title>Extensive microbial diversity within the chicken gut microbiome revealed by metagenomics and culture.</title>
        <authorList>
            <person name="Gilroy R."/>
            <person name="Ravi A."/>
            <person name="Getino M."/>
            <person name="Pursley I."/>
            <person name="Horton D.L."/>
            <person name="Alikhan N.F."/>
            <person name="Baker D."/>
            <person name="Gharbi K."/>
            <person name="Hall N."/>
            <person name="Watson M."/>
            <person name="Adriaenssens E.M."/>
            <person name="Foster-Nyarko E."/>
            <person name="Jarju S."/>
            <person name="Secka A."/>
            <person name="Antonio M."/>
            <person name="Oren A."/>
            <person name="Chaudhuri R.R."/>
            <person name="La Ragione R."/>
            <person name="Hildebrand F."/>
            <person name="Pallen M.J."/>
        </authorList>
    </citation>
    <scope>NUCLEOTIDE SEQUENCE</scope>
    <source>
        <strain evidence="6">ChiSxjej3B15-572</strain>
    </source>
</reference>
<evidence type="ECO:0000313" key="6">
    <source>
        <dbReference type="EMBL" id="HIX35733.1"/>
    </source>
</evidence>
<evidence type="ECO:0000256" key="3">
    <source>
        <dbReference type="SAM" id="Phobius"/>
    </source>
</evidence>
<dbReference type="Proteomes" id="UP000824231">
    <property type="component" value="Unassembled WGS sequence"/>
</dbReference>
<dbReference type="NCBIfam" id="TIGR03715">
    <property type="entry name" value="KxYKxGKxW"/>
    <property type="match status" value="1"/>
</dbReference>